<comment type="caution">
    <text evidence="2">The sequence shown here is derived from an EMBL/GenBank/DDBJ whole genome shotgun (WGS) entry which is preliminary data.</text>
</comment>
<proteinExistence type="predicted"/>
<name>A0A9P6XMW2_RHIOR</name>
<feature type="compositionally biased region" description="Polar residues" evidence="1">
    <location>
        <begin position="1"/>
        <end position="16"/>
    </location>
</feature>
<protein>
    <submittedName>
        <fullName evidence="2">Uncharacterized protein</fullName>
    </submittedName>
</protein>
<accession>A0A9P6XMW2</accession>
<organism evidence="2 3">
    <name type="scientific">Rhizopus oryzae</name>
    <name type="common">Mucormycosis agent</name>
    <name type="synonym">Rhizopus arrhizus var. delemar</name>
    <dbReference type="NCBI Taxonomy" id="64495"/>
    <lineage>
        <taxon>Eukaryota</taxon>
        <taxon>Fungi</taxon>
        <taxon>Fungi incertae sedis</taxon>
        <taxon>Mucoromycota</taxon>
        <taxon>Mucoromycotina</taxon>
        <taxon>Mucoromycetes</taxon>
        <taxon>Mucorales</taxon>
        <taxon>Mucorineae</taxon>
        <taxon>Rhizopodaceae</taxon>
        <taxon>Rhizopus</taxon>
    </lineage>
</organism>
<sequence length="66" mass="6685">MCSATLASRPSSRQSGASGGSCEASRVALDSQGDSSAGQRAISRATSSWGALQSADTRRPLRASAR</sequence>
<reference evidence="2" key="1">
    <citation type="journal article" date="2020" name="Microb. Genom.">
        <title>Genetic diversity of clinical and environmental Mucorales isolates obtained from an investigation of mucormycosis cases among solid organ transplant recipients.</title>
        <authorList>
            <person name="Nguyen M.H."/>
            <person name="Kaul D."/>
            <person name="Muto C."/>
            <person name="Cheng S.J."/>
            <person name="Richter R.A."/>
            <person name="Bruno V.M."/>
            <person name="Liu G."/>
            <person name="Beyhan S."/>
            <person name="Sundermann A.J."/>
            <person name="Mounaud S."/>
            <person name="Pasculle A.W."/>
            <person name="Nierman W.C."/>
            <person name="Driscoll E."/>
            <person name="Cumbie R."/>
            <person name="Clancy C.J."/>
            <person name="Dupont C.L."/>
        </authorList>
    </citation>
    <scope>NUCLEOTIDE SEQUENCE</scope>
    <source>
        <strain evidence="2">GL16</strain>
    </source>
</reference>
<evidence type="ECO:0000313" key="2">
    <source>
        <dbReference type="EMBL" id="KAG1524275.1"/>
    </source>
</evidence>
<feature type="region of interest" description="Disordered" evidence="1">
    <location>
        <begin position="1"/>
        <end position="66"/>
    </location>
</feature>
<evidence type="ECO:0000256" key="1">
    <source>
        <dbReference type="SAM" id="MobiDB-lite"/>
    </source>
</evidence>
<dbReference type="EMBL" id="JAANIT010010428">
    <property type="protein sequence ID" value="KAG1524275.1"/>
    <property type="molecule type" value="Genomic_DNA"/>
</dbReference>
<evidence type="ECO:0000313" key="3">
    <source>
        <dbReference type="Proteomes" id="UP000717996"/>
    </source>
</evidence>
<gene>
    <name evidence="2" type="ORF">G6F51_014443</name>
</gene>
<feature type="compositionally biased region" description="Polar residues" evidence="1">
    <location>
        <begin position="32"/>
        <end position="55"/>
    </location>
</feature>
<dbReference type="AlphaFoldDB" id="A0A9P6XMW2"/>
<dbReference type="Proteomes" id="UP000717996">
    <property type="component" value="Unassembled WGS sequence"/>
</dbReference>